<protein>
    <submittedName>
        <fullName evidence="4">Uncharacterized protein</fullName>
    </submittedName>
</protein>
<reference evidence="4" key="1">
    <citation type="submission" date="2022-08" db="EMBL/GenBank/DDBJ databases">
        <authorList>
            <consortium name="DOE Joint Genome Institute"/>
            <person name="Min B."/>
            <person name="Riley R."/>
            <person name="Sierra-Patev S."/>
            <person name="Naranjo-Ortiz M."/>
            <person name="Looney B."/>
            <person name="Konkel Z."/>
            <person name="Slot J.C."/>
            <person name="Sakamoto Y."/>
            <person name="Steenwyk J.L."/>
            <person name="Rokas A."/>
            <person name="Carro J."/>
            <person name="Camarero S."/>
            <person name="Ferreira P."/>
            <person name="Molpeceres G."/>
            <person name="Ruiz-Duenas F.J."/>
            <person name="Serrano A."/>
            <person name="Henrissat B."/>
            <person name="Drula E."/>
            <person name="Hughes K.W."/>
            <person name="Mata J.L."/>
            <person name="Ishikawa N.K."/>
            <person name="Vargas-Isla R."/>
            <person name="Ushijima S."/>
            <person name="Smith C.A."/>
            <person name="Ahrendt S."/>
            <person name="Andreopoulos W."/>
            <person name="He G."/>
            <person name="Labutti K."/>
            <person name="Lipzen A."/>
            <person name="Ng V."/>
            <person name="Sandor L."/>
            <person name="Barry K."/>
            <person name="Martinez A.T."/>
            <person name="Xiao Y."/>
            <person name="Gibbons J.G."/>
            <person name="Terashima K."/>
            <person name="Hibbett D.S."/>
            <person name="Grigoriev I.V."/>
        </authorList>
    </citation>
    <scope>NUCLEOTIDE SEQUENCE</scope>
    <source>
        <strain evidence="4">TFB9207</strain>
    </source>
</reference>
<sequence>MRLRTTLLPLIALAVRVAVAGNAGSGSMNLQRNNKRSGENDSDDSDDIPLIDLPRKEHSRVSSSHVLPPTGLSTAKALPHPDDYEIDLAEASSAIPLHERLPQECGVDVEAWLRQINAPPGTRLAFERVEDRNSVRNRNSVRKVLKENAWTILGVVCLFGIVLMAVIYVTVGCETVRWVDDEGVEWTLLVCGDNRPGHGSSHSRRSIDWDEPGRNEVGIIEPRTILKSFGGGNEQCPLSIPSSSACASKLVSCSSCSSYTKSSADWADFCSK</sequence>
<keyword evidence="5" id="KW-1185">Reference proteome</keyword>
<evidence type="ECO:0000256" key="2">
    <source>
        <dbReference type="SAM" id="Phobius"/>
    </source>
</evidence>
<feature type="chain" id="PRO_5041396480" evidence="3">
    <location>
        <begin position="21"/>
        <end position="272"/>
    </location>
</feature>
<keyword evidence="2" id="KW-1133">Transmembrane helix</keyword>
<organism evidence="4 5">
    <name type="scientific">Lentinula raphanica</name>
    <dbReference type="NCBI Taxonomy" id="153919"/>
    <lineage>
        <taxon>Eukaryota</taxon>
        <taxon>Fungi</taxon>
        <taxon>Dikarya</taxon>
        <taxon>Basidiomycota</taxon>
        <taxon>Agaricomycotina</taxon>
        <taxon>Agaricomycetes</taxon>
        <taxon>Agaricomycetidae</taxon>
        <taxon>Agaricales</taxon>
        <taxon>Marasmiineae</taxon>
        <taxon>Omphalotaceae</taxon>
        <taxon>Lentinula</taxon>
    </lineage>
</organism>
<feature type="signal peptide" evidence="3">
    <location>
        <begin position="1"/>
        <end position="20"/>
    </location>
</feature>
<dbReference type="Proteomes" id="UP001163846">
    <property type="component" value="Unassembled WGS sequence"/>
</dbReference>
<evidence type="ECO:0000313" key="4">
    <source>
        <dbReference type="EMBL" id="KAJ3845262.1"/>
    </source>
</evidence>
<feature type="region of interest" description="Disordered" evidence="1">
    <location>
        <begin position="24"/>
        <end position="72"/>
    </location>
</feature>
<feature type="transmembrane region" description="Helical" evidence="2">
    <location>
        <begin position="149"/>
        <end position="171"/>
    </location>
</feature>
<name>A0AA38UKN8_9AGAR</name>
<keyword evidence="2" id="KW-0812">Transmembrane</keyword>
<evidence type="ECO:0000256" key="3">
    <source>
        <dbReference type="SAM" id="SignalP"/>
    </source>
</evidence>
<dbReference type="EMBL" id="MU805939">
    <property type="protein sequence ID" value="KAJ3845262.1"/>
    <property type="molecule type" value="Genomic_DNA"/>
</dbReference>
<keyword evidence="3" id="KW-0732">Signal</keyword>
<proteinExistence type="predicted"/>
<comment type="caution">
    <text evidence="4">The sequence shown here is derived from an EMBL/GenBank/DDBJ whole genome shotgun (WGS) entry which is preliminary data.</text>
</comment>
<keyword evidence="2" id="KW-0472">Membrane</keyword>
<gene>
    <name evidence="4" type="ORF">F5878DRAFT_599807</name>
</gene>
<evidence type="ECO:0000256" key="1">
    <source>
        <dbReference type="SAM" id="MobiDB-lite"/>
    </source>
</evidence>
<feature type="compositionally biased region" description="Acidic residues" evidence="1">
    <location>
        <begin position="40"/>
        <end position="49"/>
    </location>
</feature>
<accession>A0AA38UKN8</accession>
<dbReference type="AlphaFoldDB" id="A0AA38UKN8"/>
<evidence type="ECO:0000313" key="5">
    <source>
        <dbReference type="Proteomes" id="UP001163846"/>
    </source>
</evidence>